<comment type="caution">
    <text evidence="1">The sequence shown here is derived from an EMBL/GenBank/DDBJ whole genome shotgun (WGS) entry which is preliminary data.</text>
</comment>
<evidence type="ECO:0000313" key="1">
    <source>
        <dbReference type="EMBL" id="MZQ88709.1"/>
    </source>
</evidence>
<evidence type="ECO:0000313" key="2">
    <source>
        <dbReference type="Proteomes" id="UP000477083"/>
    </source>
</evidence>
<name>A0A6L8VHB1_9RHOB</name>
<sequence length="53" mass="5884">MKRATQTSPTRDRGQNRIEPQLCLGEVIQTLLAGLPPGGHGLDFVLDRIERMP</sequence>
<reference evidence="1 2" key="1">
    <citation type="submission" date="2020-01" db="EMBL/GenBank/DDBJ databases">
        <title>Frigidibacter albus SP32T (=CGMCC 1.13995T).</title>
        <authorList>
            <person name="Liao X."/>
        </authorList>
    </citation>
    <scope>NUCLEOTIDE SEQUENCE [LARGE SCALE GENOMIC DNA]</scope>
    <source>
        <strain evidence="1 2">SP32</strain>
    </source>
</reference>
<protein>
    <submittedName>
        <fullName evidence="1">Uncharacterized protein</fullName>
    </submittedName>
</protein>
<gene>
    <name evidence="1" type="ORF">GS660_06325</name>
</gene>
<dbReference type="AlphaFoldDB" id="A0A6L8VHB1"/>
<accession>A0A6L8VHB1</accession>
<dbReference type="Proteomes" id="UP000477083">
    <property type="component" value="Unassembled WGS sequence"/>
</dbReference>
<proteinExistence type="predicted"/>
<dbReference type="EMBL" id="WWNR01000003">
    <property type="protein sequence ID" value="MZQ88709.1"/>
    <property type="molecule type" value="Genomic_DNA"/>
</dbReference>
<organism evidence="1 2">
    <name type="scientific">Frigidibacter albus</name>
    <dbReference type="NCBI Taxonomy" id="1465486"/>
    <lineage>
        <taxon>Bacteria</taxon>
        <taxon>Pseudomonadati</taxon>
        <taxon>Pseudomonadota</taxon>
        <taxon>Alphaproteobacteria</taxon>
        <taxon>Rhodobacterales</taxon>
        <taxon>Paracoccaceae</taxon>
        <taxon>Frigidibacter</taxon>
    </lineage>
</organism>
<dbReference type="RefSeq" id="WP_161344568.1">
    <property type="nucleotide sequence ID" value="NZ_BMGW01000003.1"/>
</dbReference>
<keyword evidence="2" id="KW-1185">Reference proteome</keyword>